<dbReference type="SFLD" id="SFLDF00027">
    <property type="entry name" value="p-type_atpase"/>
    <property type="match status" value="1"/>
</dbReference>
<evidence type="ECO:0000256" key="10">
    <source>
        <dbReference type="RuleBase" id="RU362081"/>
    </source>
</evidence>
<dbReference type="GO" id="GO:0043682">
    <property type="term" value="F:P-type divalent copper transporter activity"/>
    <property type="evidence" value="ECO:0007669"/>
    <property type="project" value="TreeGrafter"/>
</dbReference>
<dbReference type="Gene3D" id="3.40.1110.10">
    <property type="entry name" value="Calcium-transporting ATPase, cytoplasmic domain N"/>
    <property type="match status" value="1"/>
</dbReference>
<dbReference type="CDD" id="cd00371">
    <property type="entry name" value="HMA"/>
    <property type="match status" value="1"/>
</dbReference>
<keyword evidence="7" id="KW-1278">Translocase</keyword>
<dbReference type="PRINTS" id="PR00119">
    <property type="entry name" value="CATATPASE"/>
</dbReference>
<evidence type="ECO:0000256" key="4">
    <source>
        <dbReference type="ARBA" id="ARBA00022723"/>
    </source>
</evidence>
<evidence type="ECO:0000256" key="8">
    <source>
        <dbReference type="ARBA" id="ARBA00022989"/>
    </source>
</evidence>
<dbReference type="InterPro" id="IPR023214">
    <property type="entry name" value="HAD_sf"/>
</dbReference>
<keyword evidence="6 10" id="KW-0067">ATP-binding</keyword>
<keyword evidence="15" id="KW-1185">Reference proteome</keyword>
<dbReference type="Gene3D" id="2.70.150.10">
    <property type="entry name" value="Calcium-transporting ATPase, cytoplasmic transduction domain A"/>
    <property type="match status" value="1"/>
</dbReference>
<feature type="transmembrane region" description="Helical" evidence="10">
    <location>
        <begin position="148"/>
        <end position="169"/>
    </location>
</feature>
<dbReference type="SUPFAM" id="SSF81653">
    <property type="entry name" value="Calcium ATPase, transduction domain A"/>
    <property type="match status" value="1"/>
</dbReference>
<dbReference type="Pfam" id="PF00702">
    <property type="entry name" value="Hydrolase"/>
    <property type="match status" value="1"/>
</dbReference>
<dbReference type="Gene3D" id="3.30.70.100">
    <property type="match status" value="1"/>
</dbReference>
<dbReference type="SUPFAM" id="SSF56784">
    <property type="entry name" value="HAD-like"/>
    <property type="match status" value="1"/>
</dbReference>
<protein>
    <submittedName>
        <fullName evidence="13">Cation-translocating P-type ATPase</fullName>
    </submittedName>
    <submittedName>
        <fullName evidence="12">Copper-translocating P-type ATPase</fullName>
    </submittedName>
</protein>
<dbReference type="NCBIfam" id="TIGR01525">
    <property type="entry name" value="ATPase-IB_hvy"/>
    <property type="match status" value="1"/>
</dbReference>
<keyword evidence="4 10" id="KW-0479">Metal-binding</keyword>
<dbReference type="Proteomes" id="UP000594834">
    <property type="component" value="Chromosome"/>
</dbReference>
<feature type="transmembrane region" description="Helical" evidence="10">
    <location>
        <begin position="89"/>
        <end position="112"/>
    </location>
</feature>
<reference evidence="12 14" key="1">
    <citation type="submission" date="2016-05" db="EMBL/GenBank/DDBJ databases">
        <title>Draft genome sequence of Moraxella nonliquefaciens CCUG 348T.</title>
        <authorList>
            <person name="Salva-Serra F."/>
            <person name="Engstrom-Jakobsson H."/>
            <person name="Thorell K."/>
            <person name="Gonzales-Siles L."/>
            <person name="Karlsson R."/>
            <person name="Boulund F."/>
            <person name="Engstrand L."/>
            <person name="Kristiansson E."/>
            <person name="Moore E."/>
        </authorList>
    </citation>
    <scope>NUCLEOTIDE SEQUENCE [LARGE SCALE GENOMIC DNA]</scope>
    <source>
        <strain evidence="12 14">CCUG 348</strain>
    </source>
</reference>
<dbReference type="PANTHER" id="PTHR43520:SF8">
    <property type="entry name" value="P-TYPE CU(+) TRANSPORTER"/>
    <property type="match status" value="1"/>
</dbReference>
<evidence type="ECO:0000256" key="6">
    <source>
        <dbReference type="ARBA" id="ARBA00022840"/>
    </source>
</evidence>
<dbReference type="SUPFAM" id="SSF55008">
    <property type="entry name" value="HMA, heavy metal-associated domain"/>
    <property type="match status" value="1"/>
</dbReference>
<feature type="transmembrane region" description="Helical" evidence="10">
    <location>
        <begin position="356"/>
        <end position="375"/>
    </location>
</feature>
<evidence type="ECO:0000313" key="13">
    <source>
        <dbReference type="EMBL" id="QPT44124.1"/>
    </source>
</evidence>
<dbReference type="Pfam" id="PF00403">
    <property type="entry name" value="HMA"/>
    <property type="match status" value="1"/>
</dbReference>
<accession>A0A1B8QSA7</accession>
<feature type="transmembrane region" description="Helical" evidence="10">
    <location>
        <begin position="327"/>
        <end position="350"/>
    </location>
</feature>
<dbReference type="PROSITE" id="PS50846">
    <property type="entry name" value="HMA_2"/>
    <property type="match status" value="1"/>
</dbReference>
<dbReference type="Proteomes" id="UP000092575">
    <property type="component" value="Unassembled WGS sequence"/>
</dbReference>
<dbReference type="GO" id="GO:0012505">
    <property type="term" value="C:endomembrane system"/>
    <property type="evidence" value="ECO:0007669"/>
    <property type="project" value="UniProtKB-SubCell"/>
</dbReference>
<feature type="transmembrane region" description="Helical" evidence="10">
    <location>
        <begin position="175"/>
        <end position="193"/>
    </location>
</feature>
<dbReference type="InterPro" id="IPR018303">
    <property type="entry name" value="ATPase_P-typ_P_site"/>
</dbReference>
<evidence type="ECO:0000256" key="7">
    <source>
        <dbReference type="ARBA" id="ARBA00022967"/>
    </source>
</evidence>
<evidence type="ECO:0000256" key="1">
    <source>
        <dbReference type="ARBA" id="ARBA00004127"/>
    </source>
</evidence>
<name>A0A1B8QSA7_MORNO</name>
<evidence type="ECO:0000256" key="2">
    <source>
        <dbReference type="ARBA" id="ARBA00006024"/>
    </source>
</evidence>
<organism evidence="12 14">
    <name type="scientific">Moraxella nonliquefaciens</name>
    <dbReference type="NCBI Taxonomy" id="478"/>
    <lineage>
        <taxon>Bacteria</taxon>
        <taxon>Pseudomonadati</taxon>
        <taxon>Pseudomonadota</taxon>
        <taxon>Gammaproteobacteria</taxon>
        <taxon>Moraxellales</taxon>
        <taxon>Moraxellaceae</taxon>
        <taxon>Moraxella</taxon>
    </lineage>
</organism>
<feature type="transmembrane region" description="Helical" evidence="10">
    <location>
        <begin position="118"/>
        <end position="136"/>
    </location>
</feature>
<dbReference type="PROSITE" id="PS01047">
    <property type="entry name" value="HMA_1"/>
    <property type="match status" value="1"/>
</dbReference>
<evidence type="ECO:0000256" key="5">
    <source>
        <dbReference type="ARBA" id="ARBA00022741"/>
    </source>
</evidence>
<dbReference type="InterPro" id="IPR008250">
    <property type="entry name" value="ATPase_P-typ_transduc_dom_A_sf"/>
</dbReference>
<dbReference type="NCBIfam" id="TIGR01511">
    <property type="entry name" value="ATPase-IB1_Cu"/>
    <property type="match status" value="1"/>
</dbReference>
<keyword evidence="8 10" id="KW-1133">Transmembrane helix</keyword>
<dbReference type="GO" id="GO:0016887">
    <property type="term" value="F:ATP hydrolysis activity"/>
    <property type="evidence" value="ECO:0007669"/>
    <property type="project" value="InterPro"/>
</dbReference>
<dbReference type="SUPFAM" id="SSF81665">
    <property type="entry name" value="Calcium ATPase, transmembrane domain M"/>
    <property type="match status" value="1"/>
</dbReference>
<dbReference type="InterPro" id="IPR017969">
    <property type="entry name" value="Heavy-metal-associated_CS"/>
</dbReference>
<dbReference type="RefSeq" id="WP_067007280.1">
    <property type="nucleotide sequence ID" value="NZ_CP065728.1"/>
</dbReference>
<dbReference type="PROSITE" id="PS00154">
    <property type="entry name" value="ATPASE_E1_E2"/>
    <property type="match status" value="1"/>
</dbReference>
<dbReference type="InterPro" id="IPR023299">
    <property type="entry name" value="ATPase_P-typ_cyto_dom_N"/>
</dbReference>
<feature type="transmembrane region" description="Helical" evidence="10">
    <location>
        <begin position="665"/>
        <end position="681"/>
    </location>
</feature>
<keyword evidence="9 10" id="KW-0472">Membrane</keyword>
<keyword evidence="10" id="KW-1003">Cell membrane</keyword>
<dbReference type="InterPro" id="IPR036412">
    <property type="entry name" value="HAD-like_sf"/>
</dbReference>
<evidence type="ECO:0000313" key="12">
    <source>
        <dbReference type="EMBL" id="OBX87247.1"/>
    </source>
</evidence>
<dbReference type="GO" id="GO:0005524">
    <property type="term" value="F:ATP binding"/>
    <property type="evidence" value="ECO:0007669"/>
    <property type="project" value="UniProtKB-UniRule"/>
</dbReference>
<dbReference type="NCBIfam" id="TIGR01494">
    <property type="entry name" value="ATPase_P-type"/>
    <property type="match status" value="1"/>
</dbReference>
<dbReference type="AlphaFoldDB" id="A0A1B8QSA7"/>
<reference evidence="13 15" key="2">
    <citation type="submission" date="2020-12" db="EMBL/GenBank/DDBJ databases">
        <title>FDA dAtabase for Regulatory Grade micrObial Sequences (FDA-ARGOS): Supporting development and validation of Infectious Disease Dx tests.</title>
        <authorList>
            <person name="Sproer C."/>
            <person name="Gronow S."/>
            <person name="Severitt S."/>
            <person name="Schroder I."/>
            <person name="Tallon L."/>
            <person name="Sadzewicz L."/>
            <person name="Zhao X."/>
            <person name="Boylan J."/>
            <person name="Ott S."/>
            <person name="Bowen H."/>
            <person name="Vavikolanu K."/>
            <person name="Mehta A."/>
            <person name="Aluvathingal J."/>
            <person name="Nadendla S."/>
            <person name="Lowell S."/>
            <person name="Myers T."/>
            <person name="Yan Y."/>
            <person name="Sichtig H."/>
        </authorList>
    </citation>
    <scope>NUCLEOTIDE SEQUENCE [LARGE SCALE GENOMIC DNA]</scope>
    <source>
        <strain evidence="13 15">FDAARGOS_869</strain>
    </source>
</reference>
<dbReference type="EMBL" id="CP065728">
    <property type="protein sequence ID" value="QPT44124.1"/>
    <property type="molecule type" value="Genomic_DNA"/>
</dbReference>
<evidence type="ECO:0000256" key="3">
    <source>
        <dbReference type="ARBA" id="ARBA00022692"/>
    </source>
</evidence>
<dbReference type="Pfam" id="PF00122">
    <property type="entry name" value="E1-E2_ATPase"/>
    <property type="match status" value="1"/>
</dbReference>
<dbReference type="InterPro" id="IPR027256">
    <property type="entry name" value="P-typ_ATPase_IB"/>
</dbReference>
<evidence type="ECO:0000259" key="11">
    <source>
        <dbReference type="PROSITE" id="PS50846"/>
    </source>
</evidence>
<keyword evidence="5 10" id="KW-0547">Nucleotide-binding</keyword>
<proteinExistence type="inferred from homology"/>
<dbReference type="EMBL" id="LXTW01000003">
    <property type="protein sequence ID" value="OBX87247.1"/>
    <property type="molecule type" value="Genomic_DNA"/>
</dbReference>
<evidence type="ECO:0000313" key="14">
    <source>
        <dbReference type="Proteomes" id="UP000092575"/>
    </source>
</evidence>
<sequence length="718" mass="76460">MPNQTHTLTIHGMTCQACATRLEKVLNKKDSVKRAEVNFATETLTLSTESDIPDDEILTWIKKTGFTGDFIDGSSQIPISSNDKLPYRLIALGVLSLPFWVGMVGMMTGLHVLMPPNWVQFILASIAQFALAMPFYKGAWAGIRGGLLGMDVLVALGTSMIWAYSTYAWLVDAHVYFEASVMILTFVSLGKYLEYRTKTGSLNALSKLMELLPHTVKVKRNQMWVDVALADVKVGDILQAKHGDKIAVDGVITDGQGEITQAHLTGESAYLSKSYGDEVLAGSVVVDGSFTYKAQAMGAQTTLGQMTEALSHAQGTKAPIARLADRVAGVFVPVVVVLSVLTFLGNWYVLGQFDIALMRAVAVLVIACPCALGLATPTAIMAGMGVASRHGVQFLDAVALETAGQIGAMAFDKTGTLTNGQLVVVDSLSLSDMPTLLGVTSSIESHSTHPMAHAITAYAYDKHAPTFTAKNILSQAGYGIQGEISGVGVVKVGTSDFVSVNLDEKACAFMNDNPTASLVFVAINDKLAGIFALSDALKADAHMLINKLKADGITPVILSGDRQSVVDKVADELDIDGYGELSPQDKSLRIKHLQKTHKTAMIGDGINDALAMTTADIGMAVGGATDVATGSASVRLIQSDASRTMNIYHAYKIAKLTLDNIKQNLFFAFIYNIIGIPLAMIGALNPMMASIAMALSSLSVLANALRLKGVDLKEDLQN</sequence>
<dbReference type="InterPro" id="IPR044492">
    <property type="entry name" value="P_typ_ATPase_HD_dom"/>
</dbReference>
<comment type="subcellular location">
    <subcellularLocation>
        <location evidence="10">Cell membrane</location>
    </subcellularLocation>
    <subcellularLocation>
        <location evidence="1">Endomembrane system</location>
        <topology evidence="1">Multi-pass membrane protein</topology>
    </subcellularLocation>
</comment>
<keyword evidence="3 10" id="KW-0812">Transmembrane</keyword>
<dbReference type="GO" id="GO:0055070">
    <property type="term" value="P:copper ion homeostasis"/>
    <property type="evidence" value="ECO:0007669"/>
    <property type="project" value="TreeGrafter"/>
</dbReference>
<dbReference type="SFLD" id="SFLDS00003">
    <property type="entry name" value="Haloacid_Dehalogenase"/>
    <property type="match status" value="1"/>
</dbReference>
<dbReference type="InterPro" id="IPR059000">
    <property type="entry name" value="ATPase_P-type_domA"/>
</dbReference>
<evidence type="ECO:0000313" key="15">
    <source>
        <dbReference type="Proteomes" id="UP000594834"/>
    </source>
</evidence>
<dbReference type="GO" id="GO:0005507">
    <property type="term" value="F:copper ion binding"/>
    <property type="evidence" value="ECO:0007669"/>
    <property type="project" value="TreeGrafter"/>
</dbReference>
<dbReference type="Gene3D" id="3.40.50.1000">
    <property type="entry name" value="HAD superfamily/HAD-like"/>
    <property type="match status" value="1"/>
</dbReference>
<dbReference type="SFLD" id="SFLDG00002">
    <property type="entry name" value="C1.7:_P-type_atpase_like"/>
    <property type="match status" value="1"/>
</dbReference>
<gene>
    <name evidence="12" type="ORF">A7456_08940</name>
    <name evidence="13" type="ORF">I6G26_08635</name>
</gene>
<dbReference type="InterPro" id="IPR036163">
    <property type="entry name" value="HMA_dom_sf"/>
</dbReference>
<dbReference type="InterPro" id="IPR023298">
    <property type="entry name" value="ATPase_P-typ_TM_dom_sf"/>
</dbReference>
<dbReference type="InterPro" id="IPR006121">
    <property type="entry name" value="HMA_dom"/>
</dbReference>
<comment type="similarity">
    <text evidence="2 10">Belongs to the cation transport ATPase (P-type) (TC 3.A.3) family. Type IB subfamily.</text>
</comment>
<dbReference type="PRINTS" id="PR00943">
    <property type="entry name" value="CUATPASE"/>
</dbReference>
<feature type="domain" description="HMA" evidence="11">
    <location>
        <begin position="4"/>
        <end position="69"/>
    </location>
</feature>
<dbReference type="PANTHER" id="PTHR43520">
    <property type="entry name" value="ATP7, ISOFORM B"/>
    <property type="match status" value="1"/>
</dbReference>
<dbReference type="InterPro" id="IPR001757">
    <property type="entry name" value="P_typ_ATPase"/>
</dbReference>
<dbReference type="GO" id="GO:0005886">
    <property type="term" value="C:plasma membrane"/>
    <property type="evidence" value="ECO:0007669"/>
    <property type="project" value="UniProtKB-SubCell"/>
</dbReference>
<evidence type="ECO:0000256" key="9">
    <source>
        <dbReference type="ARBA" id="ARBA00023136"/>
    </source>
</evidence>
<dbReference type="STRING" id="478.A7456_08940"/>